<dbReference type="Proteomes" id="UP000288216">
    <property type="component" value="Unassembled WGS sequence"/>
</dbReference>
<dbReference type="InterPro" id="IPR029063">
    <property type="entry name" value="SAM-dependent_MTases_sf"/>
</dbReference>
<dbReference type="AlphaFoldDB" id="A0A401Q4W5"/>
<dbReference type="STRING" id="75743.A0A401Q4W5"/>
<dbReference type="EMBL" id="BFAA01009647">
    <property type="protein sequence ID" value="GCB80426.1"/>
    <property type="molecule type" value="Genomic_DNA"/>
</dbReference>
<accession>A0A401Q4W5</accession>
<dbReference type="OrthoDB" id="5984880at2759"/>
<evidence type="ECO:0008006" key="3">
    <source>
        <dbReference type="Google" id="ProtNLM"/>
    </source>
</evidence>
<reference evidence="1 2" key="1">
    <citation type="journal article" date="2018" name="Nat. Ecol. Evol.">
        <title>Shark genomes provide insights into elasmobranch evolution and the origin of vertebrates.</title>
        <authorList>
            <person name="Hara Y"/>
            <person name="Yamaguchi K"/>
            <person name="Onimaru K"/>
            <person name="Kadota M"/>
            <person name="Koyanagi M"/>
            <person name="Keeley SD"/>
            <person name="Tatsumi K"/>
            <person name="Tanaka K"/>
            <person name="Motone F"/>
            <person name="Kageyama Y"/>
            <person name="Nozu R"/>
            <person name="Adachi N"/>
            <person name="Nishimura O"/>
            <person name="Nakagawa R"/>
            <person name="Tanegashima C"/>
            <person name="Kiyatake I"/>
            <person name="Matsumoto R"/>
            <person name="Murakumo K"/>
            <person name="Nishida K"/>
            <person name="Terakita A"/>
            <person name="Kuratani S"/>
            <person name="Sato K"/>
            <person name="Hyodo S Kuraku.S."/>
        </authorList>
    </citation>
    <scope>NUCLEOTIDE SEQUENCE [LARGE SCALE GENOMIC DNA]</scope>
</reference>
<dbReference type="Pfam" id="PF13489">
    <property type="entry name" value="Methyltransf_23"/>
    <property type="match status" value="1"/>
</dbReference>
<evidence type="ECO:0000313" key="1">
    <source>
        <dbReference type="EMBL" id="GCB80426.1"/>
    </source>
</evidence>
<protein>
    <recommendedName>
        <fullName evidence="3">Histamine N-methyltransferase</fullName>
    </recommendedName>
</protein>
<organism evidence="1 2">
    <name type="scientific">Scyliorhinus torazame</name>
    <name type="common">Cloudy catshark</name>
    <name type="synonym">Catulus torazame</name>
    <dbReference type="NCBI Taxonomy" id="75743"/>
    <lineage>
        <taxon>Eukaryota</taxon>
        <taxon>Metazoa</taxon>
        <taxon>Chordata</taxon>
        <taxon>Craniata</taxon>
        <taxon>Vertebrata</taxon>
        <taxon>Chondrichthyes</taxon>
        <taxon>Elasmobranchii</taxon>
        <taxon>Galeomorphii</taxon>
        <taxon>Galeoidea</taxon>
        <taxon>Carcharhiniformes</taxon>
        <taxon>Scyliorhinidae</taxon>
        <taxon>Scyliorhinus</taxon>
    </lineage>
</organism>
<gene>
    <name evidence="1" type="ORF">scyTo_0016198</name>
</gene>
<dbReference type="Gene3D" id="3.40.50.150">
    <property type="entry name" value="Vaccinia Virus protein VP39"/>
    <property type="match status" value="1"/>
</dbReference>
<proteinExistence type="predicted"/>
<keyword evidence="2" id="KW-1185">Reference proteome</keyword>
<name>A0A401Q4W5_SCYTO</name>
<evidence type="ECO:0000313" key="2">
    <source>
        <dbReference type="Proteomes" id="UP000288216"/>
    </source>
</evidence>
<sequence>MDKFLDKNLPDVVTSIGKKGASSLNVLGVGSGSGEVDIKILGKIQSKHPGLSIHNEVVEPNPHQLTKYKDLVKEKTQGLNISFTWKQMRSEEYEKQNKERKESRKFDFIHMVQMLYFVQSVPDTIKYFHSLLETNGKLLIIQASGDGGWHSLWKKVGSHFPTKSDFLGVQKVLDEMRVKFVGFNIK</sequence>
<comment type="caution">
    <text evidence="1">The sequence shown here is derived from an EMBL/GenBank/DDBJ whole genome shotgun (WGS) entry which is preliminary data.</text>
</comment>
<dbReference type="SUPFAM" id="SSF53335">
    <property type="entry name" value="S-adenosyl-L-methionine-dependent methyltransferases"/>
    <property type="match status" value="1"/>
</dbReference>